<evidence type="ECO:0000313" key="4">
    <source>
        <dbReference type="Proteomes" id="UP001172102"/>
    </source>
</evidence>
<keyword evidence="4" id="KW-1185">Reference proteome</keyword>
<proteinExistence type="predicted"/>
<dbReference type="Proteomes" id="UP001172102">
    <property type="component" value="Unassembled WGS sequence"/>
</dbReference>
<feature type="non-terminal residue" evidence="3">
    <location>
        <position position="1"/>
    </location>
</feature>
<dbReference type="InterPro" id="IPR046497">
    <property type="entry name" value="DUF6590"/>
</dbReference>
<comment type="caution">
    <text evidence="3">The sequence shown here is derived from an EMBL/GenBank/DDBJ whole genome shotgun (WGS) entry which is preliminary data.</text>
</comment>
<feature type="region of interest" description="Disordered" evidence="1">
    <location>
        <begin position="79"/>
        <end position="99"/>
    </location>
</feature>
<name>A0AA40B1E0_9PEZI</name>
<accession>A0AA40B1E0</accession>
<protein>
    <recommendedName>
        <fullName evidence="2">DUF6590 domain-containing protein</fullName>
    </recommendedName>
</protein>
<gene>
    <name evidence="3" type="ORF">B0H67DRAFT_482022</name>
</gene>
<sequence>PEFQTVGRAKRFFTVGRIFKTAWFEPGGEGMSGRRSDLEWTEDCPKYHGASPYAKFRWFIVVRKKPHHTLCFSITTYHPGKSAGSSKTTSGQSRDDKGSVVLYSADVEPPEPEPEEGITRKPIAIIREDKEQYISPLARLDCSRIYTVEDNLRVMKVGRVHTDSLPDLDECFRKCME</sequence>
<evidence type="ECO:0000256" key="1">
    <source>
        <dbReference type="SAM" id="MobiDB-lite"/>
    </source>
</evidence>
<dbReference type="EMBL" id="JAUKUA010000002">
    <property type="protein sequence ID" value="KAK0725760.1"/>
    <property type="molecule type" value="Genomic_DNA"/>
</dbReference>
<dbReference type="PANTHER" id="PTHR35391:SF5">
    <property type="entry name" value="DUF6590 DOMAIN-CONTAINING PROTEIN"/>
    <property type="match status" value="1"/>
</dbReference>
<feature type="compositionally biased region" description="Low complexity" evidence="1">
    <location>
        <begin position="80"/>
        <end position="92"/>
    </location>
</feature>
<dbReference type="AlphaFoldDB" id="A0AA40B1E0"/>
<dbReference type="PANTHER" id="PTHR35391">
    <property type="entry name" value="C2H2-TYPE DOMAIN-CONTAINING PROTEIN-RELATED"/>
    <property type="match status" value="1"/>
</dbReference>
<evidence type="ECO:0000313" key="3">
    <source>
        <dbReference type="EMBL" id="KAK0725760.1"/>
    </source>
</evidence>
<evidence type="ECO:0000259" key="2">
    <source>
        <dbReference type="Pfam" id="PF20233"/>
    </source>
</evidence>
<organism evidence="3 4">
    <name type="scientific">Lasiosphaeris hirsuta</name>
    <dbReference type="NCBI Taxonomy" id="260670"/>
    <lineage>
        <taxon>Eukaryota</taxon>
        <taxon>Fungi</taxon>
        <taxon>Dikarya</taxon>
        <taxon>Ascomycota</taxon>
        <taxon>Pezizomycotina</taxon>
        <taxon>Sordariomycetes</taxon>
        <taxon>Sordariomycetidae</taxon>
        <taxon>Sordariales</taxon>
        <taxon>Lasiosphaeriaceae</taxon>
        <taxon>Lasiosphaeris</taxon>
    </lineage>
</organism>
<reference evidence="3" key="1">
    <citation type="submission" date="2023-06" db="EMBL/GenBank/DDBJ databases">
        <title>Genome-scale phylogeny and comparative genomics of the fungal order Sordariales.</title>
        <authorList>
            <consortium name="Lawrence Berkeley National Laboratory"/>
            <person name="Hensen N."/>
            <person name="Bonometti L."/>
            <person name="Westerberg I."/>
            <person name="Brannstrom I.O."/>
            <person name="Guillou S."/>
            <person name="Cros-Aarteil S."/>
            <person name="Calhoun S."/>
            <person name="Haridas S."/>
            <person name="Kuo A."/>
            <person name="Mondo S."/>
            <person name="Pangilinan J."/>
            <person name="Riley R."/>
            <person name="Labutti K."/>
            <person name="Andreopoulos B."/>
            <person name="Lipzen A."/>
            <person name="Chen C."/>
            <person name="Yanf M."/>
            <person name="Daum C."/>
            <person name="Ng V."/>
            <person name="Clum A."/>
            <person name="Steindorff A."/>
            <person name="Ohm R."/>
            <person name="Martin F."/>
            <person name="Silar P."/>
            <person name="Natvig D."/>
            <person name="Lalanne C."/>
            <person name="Gautier V."/>
            <person name="Ament-Velasquez S.L."/>
            <person name="Kruys A."/>
            <person name="Hutchinson M.I."/>
            <person name="Powell A.J."/>
            <person name="Barry K."/>
            <person name="Miller A.N."/>
            <person name="Grigoriev I.V."/>
            <person name="Debuchy R."/>
            <person name="Gladieux P."/>
            <person name="Thoren M.H."/>
            <person name="Johannesson H."/>
        </authorList>
    </citation>
    <scope>NUCLEOTIDE SEQUENCE</scope>
    <source>
        <strain evidence="3">SMH4607-1</strain>
    </source>
</reference>
<feature type="domain" description="DUF6590" evidence="2">
    <location>
        <begin position="10"/>
        <end position="169"/>
    </location>
</feature>
<dbReference type="Pfam" id="PF20233">
    <property type="entry name" value="DUF6590"/>
    <property type="match status" value="1"/>
</dbReference>